<gene>
    <name evidence="3" type="ORF">IWX46DRAFT_352831</name>
</gene>
<keyword evidence="4" id="KW-1185">Reference proteome</keyword>
<feature type="coiled-coil region" evidence="1">
    <location>
        <begin position="61"/>
        <end position="110"/>
    </location>
</feature>
<proteinExistence type="predicted"/>
<name>A0ABR1LD84_9PEZI</name>
<feature type="region of interest" description="Disordered" evidence="2">
    <location>
        <begin position="27"/>
        <end position="58"/>
    </location>
</feature>
<evidence type="ECO:0000313" key="3">
    <source>
        <dbReference type="EMBL" id="KAK7532609.1"/>
    </source>
</evidence>
<keyword evidence="1" id="KW-0175">Coiled coil</keyword>
<reference evidence="3 4" key="1">
    <citation type="submission" date="2024-04" db="EMBL/GenBank/DDBJ databases">
        <title>Phyllosticta paracitricarpa is synonymous to the EU quarantine fungus P. citricarpa based on phylogenomic analyses.</title>
        <authorList>
            <consortium name="Lawrence Berkeley National Laboratory"/>
            <person name="Van Ingen-Buijs V.A."/>
            <person name="Van Westerhoven A.C."/>
            <person name="Haridas S."/>
            <person name="Skiadas P."/>
            <person name="Martin F."/>
            <person name="Groenewald J.Z."/>
            <person name="Crous P.W."/>
            <person name="Seidl M.F."/>
        </authorList>
    </citation>
    <scope>NUCLEOTIDE SEQUENCE [LARGE SCALE GENOMIC DNA]</scope>
    <source>
        <strain evidence="3 4">CBS 122670</strain>
    </source>
</reference>
<evidence type="ECO:0000256" key="2">
    <source>
        <dbReference type="SAM" id="MobiDB-lite"/>
    </source>
</evidence>
<feature type="coiled-coil region" evidence="1">
    <location>
        <begin position="146"/>
        <end position="205"/>
    </location>
</feature>
<accession>A0ABR1LD84</accession>
<evidence type="ECO:0000313" key="4">
    <source>
        <dbReference type="Proteomes" id="UP001365128"/>
    </source>
</evidence>
<organism evidence="3 4">
    <name type="scientific">Phyllosticta citricarpa</name>
    <dbReference type="NCBI Taxonomy" id="55181"/>
    <lineage>
        <taxon>Eukaryota</taxon>
        <taxon>Fungi</taxon>
        <taxon>Dikarya</taxon>
        <taxon>Ascomycota</taxon>
        <taxon>Pezizomycotina</taxon>
        <taxon>Dothideomycetes</taxon>
        <taxon>Dothideomycetes incertae sedis</taxon>
        <taxon>Botryosphaeriales</taxon>
        <taxon>Phyllostictaceae</taxon>
        <taxon>Phyllosticta</taxon>
    </lineage>
</organism>
<evidence type="ECO:0000256" key="1">
    <source>
        <dbReference type="SAM" id="Coils"/>
    </source>
</evidence>
<comment type="caution">
    <text evidence="3">The sequence shown here is derived from an EMBL/GenBank/DDBJ whole genome shotgun (WGS) entry which is preliminary data.</text>
</comment>
<protein>
    <submittedName>
        <fullName evidence="3">Uncharacterized protein</fullName>
    </submittedName>
</protein>
<dbReference type="Proteomes" id="UP001365128">
    <property type="component" value="Unassembled WGS sequence"/>
</dbReference>
<sequence length="205" mass="23303">MQSFPVYTFHPQSHRISLRLTTKMSDLHHPDQSKASDAREEPKLPHPSTEDTKIGDTDATIVDLRDTIAELESNNAEKTKIAEILTAHVKENAQSNIDQIQKTRTAMENAFHAIESLSVPKYEPMPKMEPLVLPKFPRLNVTELLVDAYNNRVMEFQSQIKQLVRATGVKIDEENENVGYIAELVQQATDEIRLMREELASLKAK</sequence>
<dbReference type="EMBL" id="JBBPDW010000050">
    <property type="protein sequence ID" value="KAK7532609.1"/>
    <property type="molecule type" value="Genomic_DNA"/>
</dbReference>
<feature type="compositionally biased region" description="Basic and acidic residues" evidence="2">
    <location>
        <begin position="27"/>
        <end position="56"/>
    </location>
</feature>